<dbReference type="SUPFAM" id="SSF51556">
    <property type="entry name" value="Metallo-dependent hydrolases"/>
    <property type="match status" value="1"/>
</dbReference>
<feature type="domain" description="Amidohydrolase-related" evidence="2">
    <location>
        <begin position="199"/>
        <end position="365"/>
    </location>
</feature>
<keyword evidence="1" id="KW-0812">Transmembrane</keyword>
<evidence type="ECO:0000256" key="1">
    <source>
        <dbReference type="SAM" id="Phobius"/>
    </source>
</evidence>
<dbReference type="InterPro" id="IPR032466">
    <property type="entry name" value="Metal_Hydrolase"/>
</dbReference>
<feature type="transmembrane region" description="Helical" evidence="1">
    <location>
        <begin position="19"/>
        <end position="40"/>
    </location>
</feature>
<protein>
    <submittedName>
        <fullName evidence="3">Amidohydrolase 2</fullName>
    </submittedName>
</protein>
<sequence length="373" mass="42012">MSCGDYSWELKIFFMTKKIIWVGMALVSVVGVVVTAKFFWPQEEDIVIIDQREVLDFPIIDTHAHLYWNSQDQDGYRSAYEKAREMTEAQGAVFTILTPHPFAEFMRGAYDFEMLEEVGENEFGFCGGGGSLNVMIDATDPEEVNQEILDRFAQRAHEIAQSGALAFGEMSALHLSLGDTHIFSVTNPDHSLFLLLSDIAAEEGIPIDIHMEAVDEDQPTPDALLEASLKNPSSLEENISAFERLLDHNKEANIIWAHAGWDHTGDRTVDLMARFFADHPNLFMSLKIAEDSLASMQPLDEEGILKEEWKTLFTNYADRFVIGSDQFFGSKQTQDKWSSLVALLEQLPQDVAKKIAYQNALVLFSLDESVVDE</sequence>
<comment type="caution">
    <text evidence="3">The sequence shown here is derived from an EMBL/GenBank/DDBJ whole genome shotgun (WGS) entry which is preliminary data.</text>
</comment>
<dbReference type="AlphaFoldDB" id="A0A0G1PNB9"/>
<evidence type="ECO:0000259" key="2">
    <source>
        <dbReference type="Pfam" id="PF04909"/>
    </source>
</evidence>
<dbReference type="EMBL" id="LCMG01000003">
    <property type="protein sequence ID" value="KKU34162.1"/>
    <property type="molecule type" value="Genomic_DNA"/>
</dbReference>
<organism evidence="3 4">
    <name type="scientific">Candidatus Uhrbacteria bacterium GW2011_GWF2_46_218</name>
    <dbReference type="NCBI Taxonomy" id="1619001"/>
    <lineage>
        <taxon>Bacteria</taxon>
        <taxon>Candidatus Uhriibacteriota</taxon>
    </lineage>
</organism>
<keyword evidence="3" id="KW-0378">Hydrolase</keyword>
<proteinExistence type="predicted"/>
<name>A0A0G1PNB9_9BACT</name>
<reference evidence="3 4" key="1">
    <citation type="journal article" date="2015" name="Nature">
        <title>rRNA introns, odd ribosomes, and small enigmatic genomes across a large radiation of phyla.</title>
        <authorList>
            <person name="Brown C.T."/>
            <person name="Hug L.A."/>
            <person name="Thomas B.C."/>
            <person name="Sharon I."/>
            <person name="Castelle C.J."/>
            <person name="Singh A."/>
            <person name="Wilkins M.J."/>
            <person name="Williams K.H."/>
            <person name="Banfield J.F."/>
        </authorList>
    </citation>
    <scope>NUCLEOTIDE SEQUENCE [LARGE SCALE GENOMIC DNA]</scope>
</reference>
<keyword evidence="1" id="KW-1133">Transmembrane helix</keyword>
<dbReference type="InterPro" id="IPR006680">
    <property type="entry name" value="Amidohydro-rel"/>
</dbReference>
<evidence type="ECO:0000313" key="3">
    <source>
        <dbReference type="EMBL" id="KKU34162.1"/>
    </source>
</evidence>
<accession>A0A0G1PNB9</accession>
<evidence type="ECO:0000313" key="4">
    <source>
        <dbReference type="Proteomes" id="UP000034705"/>
    </source>
</evidence>
<dbReference type="Proteomes" id="UP000034705">
    <property type="component" value="Unassembled WGS sequence"/>
</dbReference>
<keyword evidence="1" id="KW-0472">Membrane</keyword>
<gene>
    <name evidence="3" type="ORF">UX45_C0003G0053</name>
</gene>
<dbReference type="GO" id="GO:0016787">
    <property type="term" value="F:hydrolase activity"/>
    <property type="evidence" value="ECO:0007669"/>
    <property type="project" value="UniProtKB-KW"/>
</dbReference>
<dbReference type="Gene3D" id="3.20.20.140">
    <property type="entry name" value="Metal-dependent hydrolases"/>
    <property type="match status" value="1"/>
</dbReference>
<dbReference type="Pfam" id="PF04909">
    <property type="entry name" value="Amidohydro_2"/>
    <property type="match status" value="1"/>
</dbReference>